<feature type="binding site" evidence="8">
    <location>
        <begin position="35"/>
        <end position="43"/>
    </location>
    <ligand>
        <name>ATP</name>
        <dbReference type="ChEBI" id="CHEBI:30616"/>
    </ligand>
</feature>
<evidence type="ECO:0000259" key="9">
    <source>
        <dbReference type="Pfam" id="PF02224"/>
    </source>
</evidence>
<evidence type="ECO:0000313" key="10">
    <source>
        <dbReference type="EMBL" id="HIR39416.1"/>
    </source>
</evidence>
<feature type="domain" description="Cytidylate kinase" evidence="9">
    <location>
        <begin position="31"/>
        <end position="244"/>
    </location>
</feature>
<dbReference type="GO" id="GO:0006220">
    <property type="term" value="P:pyrimidine nucleotide metabolic process"/>
    <property type="evidence" value="ECO:0007669"/>
    <property type="project" value="UniProtKB-UniRule"/>
</dbReference>
<dbReference type="InterPro" id="IPR027417">
    <property type="entry name" value="P-loop_NTPase"/>
</dbReference>
<keyword evidence="5 8" id="KW-0067">ATP-binding</keyword>
<dbReference type="GO" id="GO:0036431">
    <property type="term" value="F:dCMP kinase activity"/>
    <property type="evidence" value="ECO:0007669"/>
    <property type="project" value="InterPro"/>
</dbReference>
<dbReference type="InterPro" id="IPR003136">
    <property type="entry name" value="Cytidylate_kin"/>
</dbReference>
<dbReference type="NCBIfam" id="TIGR00017">
    <property type="entry name" value="cmk"/>
    <property type="match status" value="1"/>
</dbReference>
<evidence type="ECO:0000256" key="1">
    <source>
        <dbReference type="ARBA" id="ARBA00009427"/>
    </source>
</evidence>
<keyword evidence="2 8" id="KW-0808">Transferase</keyword>
<comment type="subcellular location">
    <subcellularLocation>
        <location evidence="8">Cytoplasm</location>
    </subcellularLocation>
</comment>
<evidence type="ECO:0000256" key="8">
    <source>
        <dbReference type="HAMAP-Rule" id="MF_00238"/>
    </source>
</evidence>
<dbReference type="SUPFAM" id="SSF52540">
    <property type="entry name" value="P-loop containing nucleoside triphosphate hydrolases"/>
    <property type="match status" value="1"/>
</dbReference>
<proteinExistence type="inferred from homology"/>
<comment type="caution">
    <text evidence="10">The sequence shown here is derived from an EMBL/GenBank/DDBJ whole genome shotgun (WGS) entry which is preliminary data.</text>
</comment>
<dbReference type="Pfam" id="PF02224">
    <property type="entry name" value="Cytidylate_kin"/>
    <property type="match status" value="1"/>
</dbReference>
<evidence type="ECO:0000256" key="4">
    <source>
        <dbReference type="ARBA" id="ARBA00022777"/>
    </source>
</evidence>
<reference evidence="10" key="2">
    <citation type="journal article" date="2021" name="PeerJ">
        <title>Extensive microbial diversity within the chicken gut microbiome revealed by metagenomics and culture.</title>
        <authorList>
            <person name="Gilroy R."/>
            <person name="Ravi A."/>
            <person name="Getino M."/>
            <person name="Pursley I."/>
            <person name="Horton D.L."/>
            <person name="Alikhan N.F."/>
            <person name="Baker D."/>
            <person name="Gharbi K."/>
            <person name="Hall N."/>
            <person name="Watson M."/>
            <person name="Adriaenssens E.M."/>
            <person name="Foster-Nyarko E."/>
            <person name="Jarju S."/>
            <person name="Secka A."/>
            <person name="Antonio M."/>
            <person name="Oren A."/>
            <person name="Chaudhuri R.R."/>
            <person name="La Ragione R."/>
            <person name="Hildebrand F."/>
            <person name="Pallen M.J."/>
        </authorList>
    </citation>
    <scope>NUCLEOTIDE SEQUENCE</scope>
    <source>
        <strain evidence="10">ChiW25-3613</strain>
    </source>
</reference>
<dbReference type="EMBL" id="DVHB01000062">
    <property type="protein sequence ID" value="HIR39416.1"/>
    <property type="molecule type" value="Genomic_DNA"/>
</dbReference>
<organism evidence="10 11">
    <name type="scientific">Candidatus Coproplasma stercoripullorum</name>
    <dbReference type="NCBI Taxonomy" id="2840751"/>
    <lineage>
        <taxon>Bacteria</taxon>
        <taxon>Bacillati</taxon>
        <taxon>Bacillota</taxon>
        <taxon>Clostridia</taxon>
        <taxon>Eubacteriales</taxon>
        <taxon>Candidatus Coproplasma</taxon>
    </lineage>
</organism>
<evidence type="ECO:0000256" key="2">
    <source>
        <dbReference type="ARBA" id="ARBA00022679"/>
    </source>
</evidence>
<dbReference type="CDD" id="cd02020">
    <property type="entry name" value="CMPK"/>
    <property type="match status" value="1"/>
</dbReference>
<evidence type="ECO:0000256" key="3">
    <source>
        <dbReference type="ARBA" id="ARBA00022741"/>
    </source>
</evidence>
<keyword evidence="4 8" id="KW-0418">Kinase</keyword>
<comment type="similarity">
    <text evidence="1 8">Belongs to the cytidylate kinase family. Type 1 subfamily.</text>
</comment>
<protein>
    <recommendedName>
        <fullName evidence="8">Cytidylate kinase</fullName>
        <shortName evidence="8">CK</shortName>
        <ecNumber evidence="8">2.7.4.25</ecNumber>
    </recommendedName>
    <alternativeName>
        <fullName evidence="8">Cytidine monophosphate kinase</fullName>
        <shortName evidence="8">CMP kinase</shortName>
    </alternativeName>
</protein>
<evidence type="ECO:0000256" key="5">
    <source>
        <dbReference type="ARBA" id="ARBA00022840"/>
    </source>
</evidence>
<dbReference type="Gene3D" id="3.40.50.300">
    <property type="entry name" value="P-loop containing nucleotide triphosphate hydrolases"/>
    <property type="match status" value="1"/>
</dbReference>
<evidence type="ECO:0000256" key="6">
    <source>
        <dbReference type="ARBA" id="ARBA00047615"/>
    </source>
</evidence>
<name>A0A9D1AHT6_9FIRM</name>
<gene>
    <name evidence="8" type="primary">cmk</name>
    <name evidence="10" type="ORF">IAB90_03440</name>
</gene>
<dbReference type="AlphaFoldDB" id="A0A9D1AHT6"/>
<comment type="catalytic activity">
    <reaction evidence="6 8">
        <text>dCMP + ATP = dCDP + ADP</text>
        <dbReference type="Rhea" id="RHEA:25094"/>
        <dbReference type="ChEBI" id="CHEBI:30616"/>
        <dbReference type="ChEBI" id="CHEBI:57566"/>
        <dbReference type="ChEBI" id="CHEBI:58593"/>
        <dbReference type="ChEBI" id="CHEBI:456216"/>
        <dbReference type="EC" id="2.7.4.25"/>
    </reaction>
</comment>
<keyword evidence="3 8" id="KW-0547">Nucleotide-binding</keyword>
<reference evidence="10" key="1">
    <citation type="submission" date="2020-10" db="EMBL/GenBank/DDBJ databases">
        <authorList>
            <person name="Gilroy R."/>
        </authorList>
    </citation>
    <scope>NUCLEOTIDE SEQUENCE</scope>
    <source>
        <strain evidence="10">ChiW25-3613</strain>
    </source>
</reference>
<evidence type="ECO:0000256" key="7">
    <source>
        <dbReference type="ARBA" id="ARBA00048478"/>
    </source>
</evidence>
<keyword evidence="8" id="KW-0963">Cytoplasm</keyword>
<dbReference type="GO" id="GO:0005524">
    <property type="term" value="F:ATP binding"/>
    <property type="evidence" value="ECO:0007669"/>
    <property type="project" value="UniProtKB-UniRule"/>
</dbReference>
<dbReference type="Proteomes" id="UP000824179">
    <property type="component" value="Unassembled WGS sequence"/>
</dbReference>
<dbReference type="GO" id="GO:0005737">
    <property type="term" value="C:cytoplasm"/>
    <property type="evidence" value="ECO:0007669"/>
    <property type="project" value="UniProtKB-SubCell"/>
</dbReference>
<dbReference type="InterPro" id="IPR011994">
    <property type="entry name" value="Cytidylate_kinase_dom"/>
</dbReference>
<dbReference type="EC" id="2.7.4.25" evidence="8"/>
<sequence>MILAEIAGRAGHVYLRGAENLRRDITKKLVIALDGPAGSGKTTAAKNLARELNILYLDTGAMYRACALACVNAGADLSDEKSVKRVIDNIDLRIEYSDGRQLTELDGRDVSEDIRRPEISQLASKVSAYGCVRRKMVEMQRRIAATMSCVMDGRDIGTNVLPNAEHKFYITASVEVRAMRRFAEDRAKGYSVSYENIVKDIRERDKRDSEREIAPLKCADDAVIVDTSALTPEQTVEFIKNKIQEKI</sequence>
<dbReference type="HAMAP" id="MF_00238">
    <property type="entry name" value="Cytidyl_kinase_type1"/>
    <property type="match status" value="1"/>
</dbReference>
<comment type="catalytic activity">
    <reaction evidence="7 8">
        <text>CMP + ATP = CDP + ADP</text>
        <dbReference type="Rhea" id="RHEA:11600"/>
        <dbReference type="ChEBI" id="CHEBI:30616"/>
        <dbReference type="ChEBI" id="CHEBI:58069"/>
        <dbReference type="ChEBI" id="CHEBI:60377"/>
        <dbReference type="ChEBI" id="CHEBI:456216"/>
        <dbReference type="EC" id="2.7.4.25"/>
    </reaction>
</comment>
<accession>A0A9D1AHT6</accession>
<evidence type="ECO:0000313" key="11">
    <source>
        <dbReference type="Proteomes" id="UP000824179"/>
    </source>
</evidence>